<accession>A0A1Z5KHL0</accession>
<protein>
    <submittedName>
        <fullName evidence="2">Uncharacterized protein</fullName>
    </submittedName>
</protein>
<evidence type="ECO:0000313" key="2">
    <source>
        <dbReference type="EMBL" id="GAX25749.1"/>
    </source>
</evidence>
<evidence type="ECO:0000256" key="1">
    <source>
        <dbReference type="SAM" id="MobiDB-lite"/>
    </source>
</evidence>
<keyword evidence="3" id="KW-1185">Reference proteome</keyword>
<evidence type="ECO:0000313" key="3">
    <source>
        <dbReference type="Proteomes" id="UP000198406"/>
    </source>
</evidence>
<comment type="caution">
    <text evidence="2">The sequence shown here is derived from an EMBL/GenBank/DDBJ whole genome shotgun (WGS) entry which is preliminary data.</text>
</comment>
<feature type="region of interest" description="Disordered" evidence="1">
    <location>
        <begin position="1"/>
        <end position="50"/>
    </location>
</feature>
<dbReference type="InParanoid" id="A0A1Z5KHL0"/>
<gene>
    <name evidence="2" type="ORF">FisN_8Hh351</name>
</gene>
<proteinExistence type="predicted"/>
<name>A0A1Z5KHL0_FISSO</name>
<feature type="compositionally biased region" description="Basic and acidic residues" evidence="1">
    <location>
        <begin position="36"/>
        <end position="49"/>
    </location>
</feature>
<reference evidence="2 3" key="1">
    <citation type="journal article" date="2015" name="Plant Cell">
        <title>Oil accumulation by the oleaginous diatom Fistulifera solaris as revealed by the genome and transcriptome.</title>
        <authorList>
            <person name="Tanaka T."/>
            <person name="Maeda Y."/>
            <person name="Veluchamy A."/>
            <person name="Tanaka M."/>
            <person name="Abida H."/>
            <person name="Marechal E."/>
            <person name="Bowler C."/>
            <person name="Muto M."/>
            <person name="Sunaga Y."/>
            <person name="Tanaka M."/>
            <person name="Yoshino T."/>
            <person name="Taniguchi T."/>
            <person name="Fukuda Y."/>
            <person name="Nemoto M."/>
            <person name="Matsumoto M."/>
            <person name="Wong P.S."/>
            <person name="Aburatani S."/>
            <person name="Fujibuchi W."/>
        </authorList>
    </citation>
    <scope>NUCLEOTIDE SEQUENCE [LARGE SCALE GENOMIC DNA]</scope>
    <source>
        <strain evidence="2 3">JPCC DA0580</strain>
    </source>
</reference>
<organism evidence="2 3">
    <name type="scientific">Fistulifera solaris</name>
    <name type="common">Oleaginous diatom</name>
    <dbReference type="NCBI Taxonomy" id="1519565"/>
    <lineage>
        <taxon>Eukaryota</taxon>
        <taxon>Sar</taxon>
        <taxon>Stramenopiles</taxon>
        <taxon>Ochrophyta</taxon>
        <taxon>Bacillariophyta</taxon>
        <taxon>Bacillariophyceae</taxon>
        <taxon>Bacillariophycidae</taxon>
        <taxon>Naviculales</taxon>
        <taxon>Naviculaceae</taxon>
        <taxon>Fistulifera</taxon>
    </lineage>
</organism>
<sequence length="140" mass="15617">MTHAAFSSSSLSSQSITVMNDKYDNSSPGTARGSRSRNEPVSKQDDGHDACWMYDPMEALRAKLKTKLARMKEARLPVVFQFVVEIRRSRRAKQAAKPKQSEKKSADDDEVVSDEDDNKDYHPDAVLTEVSDDSSTMGLC</sequence>
<dbReference type="Proteomes" id="UP000198406">
    <property type="component" value="Unassembled WGS sequence"/>
</dbReference>
<feature type="region of interest" description="Disordered" evidence="1">
    <location>
        <begin position="89"/>
        <end position="140"/>
    </location>
</feature>
<dbReference type="AlphaFoldDB" id="A0A1Z5KHL0"/>
<dbReference type="EMBL" id="BDSP01000231">
    <property type="protein sequence ID" value="GAX25749.1"/>
    <property type="molecule type" value="Genomic_DNA"/>
</dbReference>
<feature type="compositionally biased region" description="Acidic residues" evidence="1">
    <location>
        <begin position="107"/>
        <end position="118"/>
    </location>
</feature>